<reference evidence="1" key="1">
    <citation type="submission" date="2019-03" db="EMBL/GenBank/DDBJ databases">
        <title>Lake Tanganyika Metagenome-Assembled Genomes (MAGs).</title>
        <authorList>
            <person name="Tran P."/>
        </authorList>
    </citation>
    <scope>NUCLEOTIDE SEQUENCE</scope>
    <source>
        <strain evidence="1">M_DeepCast_400m_m2_100</strain>
    </source>
</reference>
<dbReference type="Proteomes" id="UP000748308">
    <property type="component" value="Unassembled WGS sequence"/>
</dbReference>
<accession>A0A937X6E1</accession>
<organism evidence="1 2">
    <name type="scientific">Eiseniibacteriota bacterium</name>
    <dbReference type="NCBI Taxonomy" id="2212470"/>
    <lineage>
        <taxon>Bacteria</taxon>
        <taxon>Candidatus Eiseniibacteriota</taxon>
    </lineage>
</organism>
<gene>
    <name evidence="1" type="ORF">FJY75_02515</name>
</gene>
<protein>
    <submittedName>
        <fullName evidence="1">Uncharacterized protein</fullName>
    </submittedName>
</protein>
<dbReference type="AlphaFoldDB" id="A0A937X6E1"/>
<proteinExistence type="predicted"/>
<comment type="caution">
    <text evidence="1">The sequence shown here is derived from an EMBL/GenBank/DDBJ whole genome shotgun (WGS) entry which is preliminary data.</text>
</comment>
<name>A0A937X6E1_UNCEI</name>
<dbReference type="EMBL" id="VGIY01000033">
    <property type="protein sequence ID" value="MBM3316703.1"/>
    <property type="molecule type" value="Genomic_DNA"/>
</dbReference>
<sequence>RFHFGTPEVLLGSYLISGEVLARYLTDVPPCTDDRPIIDFQAVAGAEGFGIVRQAGGRGIRSLIQEAGRPGAFPAVGP</sequence>
<evidence type="ECO:0000313" key="2">
    <source>
        <dbReference type="Proteomes" id="UP000748308"/>
    </source>
</evidence>
<evidence type="ECO:0000313" key="1">
    <source>
        <dbReference type="EMBL" id="MBM3316703.1"/>
    </source>
</evidence>
<feature type="non-terminal residue" evidence="1">
    <location>
        <position position="1"/>
    </location>
</feature>